<gene>
    <name evidence="4" type="ORF">OMAG_002383</name>
</gene>
<dbReference type="CDD" id="cd00156">
    <property type="entry name" value="REC"/>
    <property type="match status" value="1"/>
</dbReference>
<name>A0A0F0CP01_9BACT</name>
<evidence type="ECO:0000313" key="5">
    <source>
        <dbReference type="Proteomes" id="UP000033428"/>
    </source>
</evidence>
<dbReference type="PROSITE" id="PS50110">
    <property type="entry name" value="RESPONSE_REGULATORY"/>
    <property type="match status" value="1"/>
</dbReference>
<reference evidence="4 5" key="1">
    <citation type="submission" date="2015-02" db="EMBL/GenBank/DDBJ databases">
        <title>Single-cell genomics of uncultivated deep-branching MTB reveals a conserved set of magnetosome genes.</title>
        <authorList>
            <person name="Kolinko S."/>
            <person name="Richter M."/>
            <person name="Glockner F.O."/>
            <person name="Brachmann A."/>
            <person name="Schuler D."/>
        </authorList>
    </citation>
    <scope>NUCLEOTIDE SEQUENCE [LARGE SCALE GENOMIC DNA]</scope>
    <source>
        <strain evidence="4">SKK-01</strain>
    </source>
</reference>
<sequence>MKILIADDEKDLLDILKERLGFKGYDVDIASDGKEAMTYVASNNYDLVIVDHNMPEFTGIEVIRYIKGKNLSAKIVMLTGYPSMKDFFAKSIGADEYLSKPMKILEVEELIKKYA</sequence>
<dbReference type="EMBL" id="JYNY01000495">
    <property type="protein sequence ID" value="KJJ83724.1"/>
    <property type="molecule type" value="Genomic_DNA"/>
</dbReference>
<feature type="domain" description="Response regulatory" evidence="3">
    <location>
        <begin position="2"/>
        <end position="115"/>
    </location>
</feature>
<dbReference type="Pfam" id="PF00072">
    <property type="entry name" value="Response_reg"/>
    <property type="match status" value="1"/>
</dbReference>
<proteinExistence type="predicted"/>
<dbReference type="InterPro" id="IPR050595">
    <property type="entry name" value="Bact_response_regulator"/>
</dbReference>
<accession>A0A0F0CP01</accession>
<dbReference type="PANTHER" id="PTHR44591">
    <property type="entry name" value="STRESS RESPONSE REGULATOR PROTEIN 1"/>
    <property type="match status" value="1"/>
</dbReference>
<evidence type="ECO:0000313" key="4">
    <source>
        <dbReference type="EMBL" id="KJJ83724.1"/>
    </source>
</evidence>
<feature type="modified residue" description="4-aspartylphosphate" evidence="2">
    <location>
        <position position="51"/>
    </location>
</feature>
<evidence type="ECO:0000256" key="2">
    <source>
        <dbReference type="PROSITE-ProRule" id="PRU00169"/>
    </source>
</evidence>
<keyword evidence="1 2" id="KW-0597">Phosphoprotein</keyword>
<dbReference type="SUPFAM" id="SSF52172">
    <property type="entry name" value="CheY-like"/>
    <property type="match status" value="1"/>
</dbReference>
<comment type="caution">
    <text evidence="4">The sequence shown here is derived from an EMBL/GenBank/DDBJ whole genome shotgun (WGS) entry which is preliminary data.</text>
</comment>
<protein>
    <submittedName>
        <fullName evidence="4">Signal transduction response regulator, receiver region domain protein</fullName>
    </submittedName>
</protein>
<evidence type="ECO:0000259" key="3">
    <source>
        <dbReference type="PROSITE" id="PS50110"/>
    </source>
</evidence>
<dbReference type="InterPro" id="IPR011006">
    <property type="entry name" value="CheY-like_superfamily"/>
</dbReference>
<organism evidence="4 5">
    <name type="scientific">Candidatus Omnitrophus magneticus</name>
    <dbReference type="NCBI Taxonomy" id="1609969"/>
    <lineage>
        <taxon>Bacteria</taxon>
        <taxon>Pseudomonadati</taxon>
        <taxon>Candidatus Omnitrophota</taxon>
        <taxon>Candidatus Omnitrophus</taxon>
    </lineage>
</organism>
<keyword evidence="5" id="KW-1185">Reference proteome</keyword>
<dbReference type="Gene3D" id="3.40.50.2300">
    <property type="match status" value="1"/>
</dbReference>
<dbReference type="InterPro" id="IPR001789">
    <property type="entry name" value="Sig_transdc_resp-reg_receiver"/>
</dbReference>
<dbReference type="Proteomes" id="UP000033428">
    <property type="component" value="Unassembled WGS sequence"/>
</dbReference>
<evidence type="ECO:0000256" key="1">
    <source>
        <dbReference type="ARBA" id="ARBA00022553"/>
    </source>
</evidence>
<dbReference type="GO" id="GO:0000160">
    <property type="term" value="P:phosphorelay signal transduction system"/>
    <property type="evidence" value="ECO:0007669"/>
    <property type="project" value="InterPro"/>
</dbReference>
<dbReference type="SMART" id="SM00448">
    <property type="entry name" value="REC"/>
    <property type="match status" value="1"/>
</dbReference>
<dbReference type="AlphaFoldDB" id="A0A0F0CP01"/>
<dbReference type="PANTHER" id="PTHR44591:SF3">
    <property type="entry name" value="RESPONSE REGULATORY DOMAIN-CONTAINING PROTEIN"/>
    <property type="match status" value="1"/>
</dbReference>